<protein>
    <submittedName>
        <fullName evidence="2">Uncharacterized protein</fullName>
    </submittedName>
</protein>
<dbReference type="EMBL" id="JAEUBE010000158">
    <property type="protein sequence ID" value="KAH3668321.1"/>
    <property type="molecule type" value="Genomic_DNA"/>
</dbReference>
<dbReference type="GeneID" id="70234042"/>
<keyword evidence="3" id="KW-1185">Reference proteome</keyword>
<evidence type="ECO:0000256" key="1">
    <source>
        <dbReference type="SAM" id="MobiDB-lite"/>
    </source>
</evidence>
<dbReference type="Proteomes" id="UP000769157">
    <property type="component" value="Unassembled WGS sequence"/>
</dbReference>
<proteinExistence type="predicted"/>
<name>A0A9P8PAS6_9ASCO</name>
<feature type="region of interest" description="Disordered" evidence="1">
    <location>
        <begin position="1"/>
        <end position="24"/>
    </location>
</feature>
<dbReference type="AlphaFoldDB" id="A0A9P8PAS6"/>
<reference evidence="2" key="1">
    <citation type="journal article" date="2021" name="Open Biol.">
        <title>Shared evolutionary footprints suggest mitochondrial oxidative damage underlies multiple complex I losses in fungi.</title>
        <authorList>
            <person name="Schikora-Tamarit M.A."/>
            <person name="Marcet-Houben M."/>
            <person name="Nosek J."/>
            <person name="Gabaldon T."/>
        </authorList>
    </citation>
    <scope>NUCLEOTIDE SEQUENCE</scope>
    <source>
        <strain evidence="2">CBS6075</strain>
    </source>
</reference>
<evidence type="ECO:0000313" key="3">
    <source>
        <dbReference type="Proteomes" id="UP000769157"/>
    </source>
</evidence>
<accession>A0A9P8PAS6</accession>
<evidence type="ECO:0000313" key="2">
    <source>
        <dbReference type="EMBL" id="KAH3668321.1"/>
    </source>
</evidence>
<reference evidence="2" key="2">
    <citation type="submission" date="2021-01" db="EMBL/GenBank/DDBJ databases">
        <authorList>
            <person name="Schikora-Tamarit M.A."/>
        </authorList>
    </citation>
    <scope>NUCLEOTIDE SEQUENCE</scope>
    <source>
        <strain evidence="2">CBS6075</strain>
    </source>
</reference>
<feature type="compositionally biased region" description="Polar residues" evidence="1">
    <location>
        <begin position="1"/>
        <end position="12"/>
    </location>
</feature>
<sequence length="172" mass="19487">MLEKTSGSLVNDSSSPRPPKLKSRSNITSDSTLVFFINLNQFKAVFLVNPVPVLKIKYAKTFNTSSVNNSSSFWTPFPIEPSWLVFHSSRFSMYDSNSWYATCLISKQRSCSSGEREYSFLIKYNWVFRTALTSCKTLKYRNETRSPLLMVCNELAPDDSDSASSMILSIAI</sequence>
<comment type="caution">
    <text evidence="2">The sequence shown here is derived from an EMBL/GenBank/DDBJ whole genome shotgun (WGS) entry which is preliminary data.</text>
</comment>
<dbReference type="RefSeq" id="XP_046062735.1">
    <property type="nucleotide sequence ID" value="XM_046202905.1"/>
</dbReference>
<organism evidence="2 3">
    <name type="scientific">Ogataea philodendri</name>
    <dbReference type="NCBI Taxonomy" id="1378263"/>
    <lineage>
        <taxon>Eukaryota</taxon>
        <taxon>Fungi</taxon>
        <taxon>Dikarya</taxon>
        <taxon>Ascomycota</taxon>
        <taxon>Saccharomycotina</taxon>
        <taxon>Pichiomycetes</taxon>
        <taxon>Pichiales</taxon>
        <taxon>Pichiaceae</taxon>
        <taxon>Ogataea</taxon>
    </lineage>
</organism>
<gene>
    <name evidence="2" type="ORF">OGAPHI_002075</name>
</gene>